<evidence type="ECO:0000313" key="1">
    <source>
        <dbReference type="EMBL" id="MBA1837874.1"/>
    </source>
</evidence>
<protein>
    <submittedName>
        <fullName evidence="1">Uncharacterized protein</fullName>
    </submittedName>
</protein>
<dbReference type="Proteomes" id="UP000577408">
    <property type="component" value="Unassembled WGS sequence"/>
</dbReference>
<proteinExistence type="predicted"/>
<dbReference type="AlphaFoldDB" id="A0A7V8UV18"/>
<organism evidence="1 2">
    <name type="scientific">Corynebacterium wankanglinii</name>
    <dbReference type="NCBI Taxonomy" id="2735136"/>
    <lineage>
        <taxon>Bacteria</taxon>
        <taxon>Bacillati</taxon>
        <taxon>Actinomycetota</taxon>
        <taxon>Actinomycetes</taxon>
        <taxon>Mycobacteriales</taxon>
        <taxon>Corynebacteriaceae</taxon>
        <taxon>Corynebacterium</taxon>
    </lineage>
</organism>
<dbReference type="RefSeq" id="WP_181192561.1">
    <property type="nucleotide sequence ID" value="NZ_JABFED010000005.1"/>
</dbReference>
<accession>A0A7V8UV18</accession>
<sequence length="75" mass="7079">MGLDVAPDVEGFVEEPGELGWADVLGGSEVVGRFVVGSSGAPDVDGSVVTGSVVVAGAVVVAGVDASVVGAVVPG</sequence>
<gene>
    <name evidence="1" type="ORF">HMA55_08205</name>
</gene>
<dbReference type="EMBL" id="JABFED010000005">
    <property type="protein sequence ID" value="MBA1837874.1"/>
    <property type="molecule type" value="Genomic_DNA"/>
</dbReference>
<keyword evidence="2" id="KW-1185">Reference proteome</keyword>
<evidence type="ECO:0000313" key="2">
    <source>
        <dbReference type="Proteomes" id="UP000577408"/>
    </source>
</evidence>
<reference evidence="1 2" key="1">
    <citation type="submission" date="2020-05" db="EMBL/GenBank/DDBJ databases">
        <title>Descriptions of Corynebacterium xxxx sp. nov., Corynebacterium yyyy sp. nov. and Corynebacterium zzzz sp. nov.</title>
        <authorList>
            <person name="Zhang G."/>
        </authorList>
    </citation>
    <scope>NUCLEOTIDE SEQUENCE [LARGE SCALE GENOMIC DNA]</scope>
    <source>
        <strain evidence="2">zg-913</strain>
    </source>
</reference>
<name>A0A7V8UV18_9CORY</name>
<comment type="caution">
    <text evidence="1">The sequence shown here is derived from an EMBL/GenBank/DDBJ whole genome shotgun (WGS) entry which is preliminary data.</text>
</comment>